<dbReference type="RefSeq" id="WP_049667916.1">
    <property type="nucleotide sequence ID" value="NZ_LFXJ01000010.1"/>
</dbReference>
<dbReference type="GO" id="GO:0016301">
    <property type="term" value="F:kinase activity"/>
    <property type="evidence" value="ECO:0007669"/>
    <property type="project" value="UniProtKB-KW"/>
</dbReference>
<comment type="caution">
    <text evidence="1">The sequence shown here is derived from an EMBL/GenBank/DDBJ whole genome shotgun (WGS) entry which is preliminary data.</text>
</comment>
<name>A0A0K9F4F4_9BACI</name>
<dbReference type="OrthoDB" id="9781752at2"/>
<dbReference type="PATRIC" id="fig|582475.4.peg.2641"/>
<protein>
    <submittedName>
        <fullName evidence="1">Nucleotide kinase</fullName>
    </submittedName>
</protein>
<dbReference type="SUPFAM" id="SSF52540">
    <property type="entry name" value="P-loop containing nucleoside triphosphate hydrolases"/>
    <property type="match status" value="1"/>
</dbReference>
<keyword evidence="1" id="KW-0808">Transferase</keyword>
<dbReference type="AlphaFoldDB" id="A0A0K9F4F4"/>
<evidence type="ECO:0000313" key="1">
    <source>
        <dbReference type="EMBL" id="KMY29013.1"/>
    </source>
</evidence>
<evidence type="ECO:0000313" key="2">
    <source>
        <dbReference type="Proteomes" id="UP000037326"/>
    </source>
</evidence>
<dbReference type="Proteomes" id="UP000037326">
    <property type="component" value="Unassembled WGS sequence"/>
</dbReference>
<organism evidence="1 2">
    <name type="scientific">Lysinibacillus xylanilyticus</name>
    <dbReference type="NCBI Taxonomy" id="582475"/>
    <lineage>
        <taxon>Bacteria</taxon>
        <taxon>Bacillati</taxon>
        <taxon>Bacillota</taxon>
        <taxon>Bacilli</taxon>
        <taxon>Bacillales</taxon>
        <taxon>Bacillaceae</taxon>
        <taxon>Lysinibacillus</taxon>
    </lineage>
</organism>
<accession>A0A0K9F4F4</accession>
<dbReference type="GeneID" id="96600107"/>
<proteinExistence type="predicted"/>
<dbReference type="InterPro" id="IPR027417">
    <property type="entry name" value="P-loop_NTPase"/>
</dbReference>
<keyword evidence="1" id="KW-0418">Kinase</keyword>
<sequence length="358" mass="40693">MNGNVTYYYGHALTGQGIKHLYKELMDEAELVYILQGAPTFKGSELIKELGYFYVKQGFTVEWFKHALLEDIVEAVYVQGCNRLFVWSSGWGIEPIFLGTKHRVMSFYDCLEEIQLERVGEQLADAVTERESWREKCISKLNSAIKIHDDWEVVTQSCMNWQALNDQVENLKTDVFQTIVLNKTGMRTHRLLGTLTPRGAENTVDSITKNVSRRLMIKGKPGTGKSSLMKGLADEANARGLDAQVIWCGLDSNSVDMVIIPELNFCIFDSTDPHVFEPQAGRLGDEIFDIGEHCAISQEAEAKVEDIRAKYKEAMQDAMGYSKRYAEAEYTVRRLIDNCISSSLWREKTAPLFERLTK</sequence>
<gene>
    <name evidence="1" type="ORF">ACZ11_17955</name>
</gene>
<reference evidence="2" key="1">
    <citation type="submission" date="2015-07" db="EMBL/GenBank/DDBJ databases">
        <authorList>
            <consortium name="Consortium for Microbial Forensics and Genomics (microFORGE)"/>
            <person name="Knight B.M."/>
            <person name="Roberts D.P."/>
            <person name="Lin D."/>
            <person name="Hari K."/>
            <person name="Fletcher J."/>
            <person name="Melcher U."/>
            <person name="Blagden T."/>
            <person name="Winegar R.A."/>
        </authorList>
    </citation>
    <scope>NUCLEOTIDE SEQUENCE [LARGE SCALE GENOMIC DNA]</scope>
    <source>
        <strain evidence="2">DSM 23493</strain>
    </source>
</reference>
<dbReference type="EMBL" id="LFXJ01000010">
    <property type="protein sequence ID" value="KMY29013.1"/>
    <property type="molecule type" value="Genomic_DNA"/>
</dbReference>